<feature type="domain" description="Doublecortin" evidence="9">
    <location>
        <begin position="262"/>
        <end position="344"/>
    </location>
</feature>
<dbReference type="Gene3D" id="2.130.10.10">
    <property type="entry name" value="YVTN repeat-like/Quinoprotein amine dehydrogenase"/>
    <property type="match status" value="2"/>
</dbReference>
<dbReference type="PANTHER" id="PTHR13720">
    <property type="entry name" value="WD-40 REPEAT PROTEIN"/>
    <property type="match status" value="1"/>
</dbReference>
<dbReference type="Pfam" id="PF23414">
    <property type="entry name" value="Beta-prop_EML_2"/>
    <property type="match status" value="1"/>
</dbReference>
<evidence type="ECO:0000256" key="6">
    <source>
        <dbReference type="ARBA" id="ARBA00023212"/>
    </source>
</evidence>
<dbReference type="FunFam" id="3.10.20.230:FF:000018">
    <property type="entry name" value="Echinoderm microtubule-associated protein-like CG42247"/>
    <property type="match status" value="1"/>
</dbReference>
<keyword evidence="4 7" id="KW-0853">WD repeat</keyword>
<feature type="repeat" description="WD" evidence="7">
    <location>
        <begin position="811"/>
        <end position="843"/>
    </location>
</feature>
<keyword evidence="5" id="KW-0677">Repeat</keyword>
<dbReference type="PROSITE" id="PS50294">
    <property type="entry name" value="WD_REPEATS_REGION"/>
    <property type="match status" value="1"/>
</dbReference>
<evidence type="ECO:0000256" key="7">
    <source>
        <dbReference type="PROSITE-ProRule" id="PRU00221"/>
    </source>
</evidence>
<feature type="region of interest" description="Disordered" evidence="8">
    <location>
        <begin position="1215"/>
        <end position="1258"/>
    </location>
</feature>
<dbReference type="GO" id="GO:0072686">
    <property type="term" value="C:mitotic spindle"/>
    <property type="evidence" value="ECO:0007669"/>
    <property type="project" value="TreeGrafter"/>
</dbReference>
<accession>A0A1J1HYG1</accession>
<dbReference type="SUPFAM" id="SSF50978">
    <property type="entry name" value="WD40 repeat-like"/>
    <property type="match status" value="1"/>
</dbReference>
<dbReference type="PANTHER" id="PTHR13720:SF55">
    <property type="entry name" value="ECHINODERM MICROTUBULE-ASSOCIATED PROTEIN-LIKE CG42247"/>
    <property type="match status" value="1"/>
</dbReference>
<dbReference type="InterPro" id="IPR036572">
    <property type="entry name" value="Doublecortin_dom_sf"/>
</dbReference>
<dbReference type="InterPro" id="IPR055442">
    <property type="entry name" value="Beta-prop_EML-like_2nd"/>
</dbReference>
<feature type="compositionally biased region" description="Basic and acidic residues" evidence="8">
    <location>
        <begin position="1249"/>
        <end position="1258"/>
    </location>
</feature>
<evidence type="ECO:0000259" key="9">
    <source>
        <dbReference type="PROSITE" id="PS50309"/>
    </source>
</evidence>
<feature type="domain" description="Doublecortin" evidence="9">
    <location>
        <begin position="386"/>
        <end position="469"/>
    </location>
</feature>
<keyword evidence="3" id="KW-0963">Cytoplasm</keyword>
<feature type="compositionally biased region" description="Low complexity" evidence="8">
    <location>
        <begin position="64"/>
        <end position="74"/>
    </location>
</feature>
<keyword evidence="11" id="KW-1185">Reference proteome</keyword>
<dbReference type="InterPro" id="IPR003533">
    <property type="entry name" value="Doublecortin_dom"/>
</dbReference>
<dbReference type="Pfam" id="PF03451">
    <property type="entry name" value="HELP"/>
    <property type="match status" value="1"/>
</dbReference>
<dbReference type="PROSITE" id="PS50309">
    <property type="entry name" value="DC"/>
    <property type="match status" value="2"/>
</dbReference>
<dbReference type="SMART" id="SM00320">
    <property type="entry name" value="WD40"/>
    <property type="match status" value="8"/>
</dbReference>
<feature type="compositionally biased region" description="Low complexity" evidence="8">
    <location>
        <begin position="206"/>
        <end position="216"/>
    </location>
</feature>
<evidence type="ECO:0000256" key="4">
    <source>
        <dbReference type="ARBA" id="ARBA00022574"/>
    </source>
</evidence>
<dbReference type="GO" id="GO:0000226">
    <property type="term" value="P:microtubule cytoskeleton organization"/>
    <property type="evidence" value="ECO:0007669"/>
    <property type="project" value="TreeGrafter"/>
</dbReference>
<evidence type="ECO:0000313" key="11">
    <source>
        <dbReference type="Proteomes" id="UP000183832"/>
    </source>
</evidence>
<evidence type="ECO:0000313" key="10">
    <source>
        <dbReference type="EMBL" id="CRK91169.1"/>
    </source>
</evidence>
<dbReference type="Gene3D" id="3.10.20.230">
    <property type="entry name" value="Doublecortin domain"/>
    <property type="match status" value="2"/>
</dbReference>
<feature type="region of interest" description="Disordered" evidence="8">
    <location>
        <begin position="1"/>
        <end position="28"/>
    </location>
</feature>
<dbReference type="Proteomes" id="UP000183832">
    <property type="component" value="Unassembled WGS sequence"/>
</dbReference>
<feature type="compositionally biased region" description="Polar residues" evidence="8">
    <location>
        <begin position="486"/>
        <end position="498"/>
    </location>
</feature>
<dbReference type="PROSITE" id="PS50082">
    <property type="entry name" value="WD_REPEATS_2"/>
    <property type="match status" value="2"/>
</dbReference>
<dbReference type="InterPro" id="IPR011047">
    <property type="entry name" value="Quinoprotein_ADH-like_sf"/>
</dbReference>
<reference evidence="10 11" key="1">
    <citation type="submission" date="2015-04" db="EMBL/GenBank/DDBJ databases">
        <authorList>
            <person name="Syromyatnikov M.Y."/>
            <person name="Popov V.N."/>
        </authorList>
    </citation>
    <scope>NUCLEOTIDE SEQUENCE [LARGE SCALE GENOMIC DNA]</scope>
</reference>
<dbReference type="SUPFAM" id="SSF50998">
    <property type="entry name" value="Quinoprotein alcohol dehydrogenase-like"/>
    <property type="match status" value="1"/>
</dbReference>
<feature type="compositionally biased region" description="Basic and acidic residues" evidence="8">
    <location>
        <begin position="1215"/>
        <end position="1231"/>
    </location>
</feature>
<evidence type="ECO:0000256" key="3">
    <source>
        <dbReference type="ARBA" id="ARBA00022490"/>
    </source>
</evidence>
<keyword evidence="6" id="KW-0206">Cytoskeleton</keyword>
<dbReference type="GO" id="GO:0035556">
    <property type="term" value="P:intracellular signal transduction"/>
    <property type="evidence" value="ECO:0007669"/>
    <property type="project" value="InterPro"/>
</dbReference>
<dbReference type="InterPro" id="IPR001680">
    <property type="entry name" value="WD40_rpt"/>
</dbReference>
<feature type="region of interest" description="Disordered" evidence="8">
    <location>
        <begin position="44"/>
        <end position="96"/>
    </location>
</feature>
<dbReference type="InterPro" id="IPR036322">
    <property type="entry name" value="WD40_repeat_dom_sf"/>
</dbReference>
<dbReference type="OrthoDB" id="47802at2759"/>
<feature type="region of interest" description="Disordered" evidence="8">
    <location>
        <begin position="478"/>
        <end position="498"/>
    </location>
</feature>
<evidence type="ECO:0000256" key="1">
    <source>
        <dbReference type="ARBA" id="ARBA00004245"/>
    </source>
</evidence>
<dbReference type="STRING" id="568069.A0A1J1HYG1"/>
<gene>
    <name evidence="10" type="ORF">CLUMA_CG004854</name>
</gene>
<dbReference type="FunFam" id="2.130.10.10:FF:000477">
    <property type="entry name" value="Echinoderm microtubule-associated protein-like CG42247"/>
    <property type="match status" value="1"/>
</dbReference>
<dbReference type="EMBL" id="CVRI01000020">
    <property type="protein sequence ID" value="CRK91169.1"/>
    <property type="molecule type" value="Genomic_DNA"/>
</dbReference>
<dbReference type="Pfam" id="PF03607">
    <property type="entry name" value="DCX"/>
    <property type="match status" value="1"/>
</dbReference>
<dbReference type="InterPro" id="IPR050630">
    <property type="entry name" value="WD_repeat_EMAP"/>
</dbReference>
<feature type="region of interest" description="Disordered" evidence="8">
    <location>
        <begin position="148"/>
        <end position="247"/>
    </location>
</feature>
<dbReference type="SUPFAM" id="SSF89837">
    <property type="entry name" value="Doublecortin (DC)"/>
    <property type="match status" value="2"/>
</dbReference>
<dbReference type="AlphaFoldDB" id="A0A1J1HYG1"/>
<feature type="region of interest" description="Disordered" evidence="8">
    <location>
        <begin position="346"/>
        <end position="377"/>
    </location>
</feature>
<proteinExistence type="inferred from homology"/>
<feature type="repeat" description="WD" evidence="7">
    <location>
        <begin position="900"/>
        <end position="931"/>
    </location>
</feature>
<evidence type="ECO:0000256" key="8">
    <source>
        <dbReference type="SAM" id="MobiDB-lite"/>
    </source>
</evidence>
<evidence type="ECO:0000256" key="2">
    <source>
        <dbReference type="ARBA" id="ARBA00006489"/>
    </source>
</evidence>
<feature type="compositionally biased region" description="Polar residues" evidence="8">
    <location>
        <begin position="84"/>
        <end position="96"/>
    </location>
</feature>
<protein>
    <submittedName>
        <fullName evidence="10">CLUMA_CG004854, isoform A</fullName>
    </submittedName>
</protein>
<feature type="compositionally biased region" description="Low complexity" evidence="8">
    <location>
        <begin position="1234"/>
        <end position="1246"/>
    </location>
</feature>
<sequence>MAHSQDEESLSSEITQASIVEAGTTKTSVFERLQKGRKKLAVTNLLNRKSEPRAIASPVGKFNTQTNDQQQQQEQTKRFFESAMTDQSADAGNNNADSMEMDKAMFNSDGQALAKSGVVSSEKKSNGTGIATSVSPATTINNNVTIAPSKSSLNLKPDTPEDEGYSVGSGLLKSPNQGTEFYPPAREKSAANNSRWGVRGGGSPGSGEPNSNPQSPMDNYSDIHGGSSRPKSRQDMPGSSGGGVGMAYPNSRYSVSNFWKARRILFYRNGDPFFPAVEFRFKPGRDISTLDKLLDKISSRMDLPRGARYIFSMDGDRKTSLDELEDGSSYVVSSFKQFKPASYGKKNGLWHQSPGNQGWGGNRSRKSSVIDADNLPSSSLKPSAGRVIRIINNNDHSVQCRVLLNLRTSQPFEEVLEDLGQVLKMTGAKKMYTNAGQEVRSFSQLRNEFAEVDTFYLSNTSAAPVIPLGPGLVASPVRRSRSRASLTGTDTGMDSKPTTMAVRQQRARSKSRPRVLYAPENDMGRPAVLPPNSNAVAEYPIDGMKEDPTRVVIRGLRRTFYPPLHHAPIDNSPPDKKLLLTWVHGYRGIDSRRNLWVLPSGELLYFVAAVAILYDREEENQRHYTGHTEDIMCMDVHPSRELVGSGQRGGRDRKSQAHVRIWSTESLQTLYVFGMGELDTGVLSVAFSQLNGGSYILAVDAGRESILSVWQWQWGHLLGKVATLQEGLSGAAFHPLDDNLLITHGRGHLAFWHRRKDGFFEKTDIIKPPSRTHVTSVQFEPDGDVITADSDGFITVYSVDADGAYFVRMEFEAHNKGISCLVMLSEGTLLSGGERDRKIAAWDSLQNYKRITDIKLPENAGGVRTIYPQRPGRNDGNIYVGTTRNNILEGSLQRRFNQVIFGHGRQLWGLAAHPEDELFATAGHDKNIALWRRHKLIWTSQVGYECISLSFHPFGSALAAGSSEGHLIVVNGETGSTMLTLRVCGSPLNCLEYNQIGDMVAIGSQNGSIYLFRVSRDGFSYKRVNKIRGSQPLTHIDWSLDSNYLQTATIDFDLLFWDVKALSAERSPIAMKDVKWLTHNCTVGFMVGGMWSNRYYSSQNTLITTASRASGHDMLAGGDAEGYLRLFRYPCITPRAEFAEAKVYSGTIACARFLYGMRSLVTVGGTDASLMLWELAERGMMSSMASPCGSEPGTAIASSAALKWVRASFRRELKQGIDNPHENGNPRRRPDASTLPITTPTLPITTNKVEPESNVKPD</sequence>
<name>A0A1J1HYG1_9DIPT</name>
<organism evidence="10 11">
    <name type="scientific">Clunio marinus</name>
    <dbReference type="NCBI Taxonomy" id="568069"/>
    <lineage>
        <taxon>Eukaryota</taxon>
        <taxon>Metazoa</taxon>
        <taxon>Ecdysozoa</taxon>
        <taxon>Arthropoda</taxon>
        <taxon>Hexapoda</taxon>
        <taxon>Insecta</taxon>
        <taxon>Pterygota</taxon>
        <taxon>Neoptera</taxon>
        <taxon>Endopterygota</taxon>
        <taxon>Diptera</taxon>
        <taxon>Nematocera</taxon>
        <taxon>Chironomoidea</taxon>
        <taxon>Chironomidae</taxon>
        <taxon>Clunio</taxon>
    </lineage>
</organism>
<dbReference type="InterPro" id="IPR015943">
    <property type="entry name" value="WD40/YVTN_repeat-like_dom_sf"/>
</dbReference>
<dbReference type="SMART" id="SM00537">
    <property type="entry name" value="DCX"/>
    <property type="match status" value="2"/>
</dbReference>
<feature type="compositionally biased region" description="Polar residues" evidence="8">
    <location>
        <begin position="11"/>
        <end position="28"/>
    </location>
</feature>
<evidence type="ECO:0000256" key="5">
    <source>
        <dbReference type="ARBA" id="ARBA00022737"/>
    </source>
</evidence>
<dbReference type="GO" id="GO:0008017">
    <property type="term" value="F:microtubule binding"/>
    <property type="evidence" value="ECO:0007669"/>
    <property type="project" value="TreeGrafter"/>
</dbReference>
<dbReference type="InterPro" id="IPR005108">
    <property type="entry name" value="HELP"/>
</dbReference>
<dbReference type="InterPro" id="IPR055439">
    <property type="entry name" value="Beta-prop_EML_1st"/>
</dbReference>
<dbReference type="Pfam" id="PF23409">
    <property type="entry name" value="Beta-prop_EML"/>
    <property type="match status" value="1"/>
</dbReference>
<dbReference type="FunFam" id="3.10.20.230:FF:000009">
    <property type="entry name" value="Echinoderm microtubule-associated protein-like CG42247"/>
    <property type="match status" value="1"/>
</dbReference>
<comment type="similarity">
    <text evidence="2">Belongs to the WD repeat EMAP family.</text>
</comment>
<comment type="subcellular location">
    <subcellularLocation>
        <location evidence="1">Cytoplasm</location>
        <location evidence="1">Cytoskeleton</location>
    </subcellularLocation>
</comment>